<dbReference type="InterPro" id="IPR000519">
    <property type="entry name" value="P_trefoil_dom"/>
</dbReference>
<comment type="catalytic activity">
    <reaction evidence="1 15">
        <text>Endohydrolysis of (1-&gt;4)-alpha-D-glucosidic linkages in polysaccharides containing three or more (1-&gt;4)-alpha-linked D-glucose units.</text>
        <dbReference type="EC" id="3.2.1.1"/>
    </reaction>
</comment>
<dbReference type="InterPro" id="IPR006046">
    <property type="entry name" value="Alpha_amylase"/>
</dbReference>
<dbReference type="Pfam" id="PF00088">
    <property type="entry name" value="Trefoil"/>
    <property type="match status" value="1"/>
</dbReference>
<dbReference type="SUPFAM" id="SSF57492">
    <property type="entry name" value="Trefoil"/>
    <property type="match status" value="1"/>
</dbReference>
<name>A0ABP0GBU2_CLALP</name>
<dbReference type="InterPro" id="IPR013780">
    <property type="entry name" value="Glyco_hydro_b"/>
</dbReference>
<dbReference type="Gene3D" id="4.10.110.10">
    <property type="entry name" value="Spasmolytic Protein, domain 1"/>
    <property type="match status" value="1"/>
</dbReference>
<keyword evidence="16" id="KW-0732">Signal</keyword>
<evidence type="ECO:0000256" key="7">
    <source>
        <dbReference type="ARBA" id="ARBA00022801"/>
    </source>
</evidence>
<feature type="signal peptide" evidence="16">
    <location>
        <begin position="1"/>
        <end position="15"/>
    </location>
</feature>
<evidence type="ECO:0000259" key="17">
    <source>
        <dbReference type="PROSITE" id="PS51448"/>
    </source>
</evidence>
<sequence>MIFLSLLTLLGTTMAQWDPNFAPGRAGIVHLFEWHWDTIADECGTFLGPNKFGGVQISPPNENRIVEGRPWWERYQPVSYMLKTRSGDRSAFKDMVNRCNAVGVRIFADVVINHMCRGGTGVGIGGNSFDTNIQDFPGVPYSALDFNDNKCPTASGNIENYGNVNQVRNCKLERLPDLDQGNDYVRGKIVIFTNDLTSLGVAGFRVDAAKHMWPGDLKVIFNALDDLPTEKGFPSGTRPFIVQEVIDQGGEPIKANEYFSLGRVTEFKYGLNLASNLDNIQYLENFGEDWGMMPEGNSMVFLNNHDNQRNHGGGGNVITFEDAKNLKIFTAFMMAWPYGVPRIMSSYHFSNTDEGPPESQRSVNADGSCGNGWVCEHRWRQIKNMAAFSAVASGQPVKNWWDNNDNQIAFSRGDKAFIAINKKSQTLHRTLQTGMPSGQYCDIISGNFQNGICNGQCITVDDSGYANVRIPSNENPFVAIHIDAPCNCDGDYCISCSSCNKKINCGHFGITRTECELAGCSWCPVSVGNDPWCIYTSSSDHSNNEGSSCSMSVTQSEIIPDYGIEFIARKVDVESLRGTLRNFVRVFMTKSLASQFSWSGLGQKRMKIKNAFKDHKLYNVFFGKALTTNFK</sequence>
<dbReference type="InterPro" id="IPR044913">
    <property type="entry name" value="P_trefoil_dom_sf"/>
</dbReference>
<comment type="cofactor">
    <cofactor evidence="2">
        <name>Ca(2+)</name>
        <dbReference type="ChEBI" id="CHEBI:29108"/>
    </cofactor>
</comment>
<dbReference type="EMBL" id="CAWYQH010000108">
    <property type="protein sequence ID" value="CAK8689256.1"/>
    <property type="molecule type" value="Genomic_DNA"/>
</dbReference>
<keyword evidence="19" id="KW-1185">Reference proteome</keyword>
<comment type="caution">
    <text evidence="13">Lacks conserved residue(s) required for the propagation of feature annotation.</text>
</comment>
<evidence type="ECO:0000256" key="11">
    <source>
        <dbReference type="ARBA" id="ARBA00023277"/>
    </source>
</evidence>
<evidence type="ECO:0000313" key="18">
    <source>
        <dbReference type="EMBL" id="CAK8689256.1"/>
    </source>
</evidence>
<keyword evidence="8" id="KW-0106">Calcium</keyword>
<dbReference type="CDD" id="cd00111">
    <property type="entry name" value="Trefoil"/>
    <property type="match status" value="1"/>
</dbReference>
<evidence type="ECO:0000256" key="1">
    <source>
        <dbReference type="ARBA" id="ARBA00000548"/>
    </source>
</evidence>
<keyword evidence="9 13" id="KW-1015">Disulfide bond</keyword>
<dbReference type="Gene3D" id="3.20.20.80">
    <property type="entry name" value="Glycosidases"/>
    <property type="match status" value="1"/>
</dbReference>
<protein>
    <recommendedName>
        <fullName evidence="5 15">Alpha-amylase</fullName>
        <ecNumber evidence="5 15">3.2.1.1</ecNumber>
    </recommendedName>
</protein>
<evidence type="ECO:0000256" key="9">
    <source>
        <dbReference type="ARBA" id="ARBA00023157"/>
    </source>
</evidence>
<dbReference type="Pfam" id="PF00128">
    <property type="entry name" value="Alpha-amylase"/>
    <property type="match status" value="1"/>
</dbReference>
<evidence type="ECO:0000256" key="12">
    <source>
        <dbReference type="ARBA" id="ARBA00023295"/>
    </source>
</evidence>
<feature type="domain" description="P-type" evidence="17">
    <location>
        <begin position="494"/>
        <end position="537"/>
    </location>
</feature>
<proteinExistence type="inferred from homology"/>
<evidence type="ECO:0000256" key="2">
    <source>
        <dbReference type="ARBA" id="ARBA00001913"/>
    </source>
</evidence>
<dbReference type="Pfam" id="PF02806">
    <property type="entry name" value="Alpha-amylase_C"/>
    <property type="match status" value="1"/>
</dbReference>
<comment type="cofactor">
    <cofactor evidence="3">
        <name>chloride</name>
        <dbReference type="ChEBI" id="CHEBI:17996"/>
    </cofactor>
</comment>
<dbReference type="PANTHER" id="PTHR43447">
    <property type="entry name" value="ALPHA-AMYLASE"/>
    <property type="match status" value="1"/>
</dbReference>
<evidence type="ECO:0000256" key="14">
    <source>
        <dbReference type="RuleBase" id="RU003615"/>
    </source>
</evidence>
<dbReference type="PROSITE" id="PS51448">
    <property type="entry name" value="P_TREFOIL_2"/>
    <property type="match status" value="1"/>
</dbReference>
<dbReference type="CDD" id="cd11317">
    <property type="entry name" value="AmyAc_bac_euk_AmyA"/>
    <property type="match status" value="1"/>
</dbReference>
<dbReference type="InterPro" id="IPR017853">
    <property type="entry name" value="GH"/>
</dbReference>
<keyword evidence="12 15" id="KW-0326">Glycosidase</keyword>
<evidence type="ECO:0000313" key="19">
    <source>
        <dbReference type="Proteomes" id="UP001642483"/>
    </source>
</evidence>
<evidence type="ECO:0000256" key="13">
    <source>
        <dbReference type="PROSITE-ProRule" id="PRU00779"/>
    </source>
</evidence>
<dbReference type="PRINTS" id="PR00110">
    <property type="entry name" value="ALPHAAMYLASE"/>
</dbReference>
<comment type="caution">
    <text evidence="18">The sequence shown here is derived from an EMBL/GenBank/DDBJ whole genome shotgun (WGS) entry which is preliminary data.</text>
</comment>
<gene>
    <name evidence="18" type="ORF">CVLEPA_LOCUS21286</name>
</gene>
<dbReference type="Proteomes" id="UP001642483">
    <property type="component" value="Unassembled WGS sequence"/>
</dbReference>
<evidence type="ECO:0000256" key="15">
    <source>
        <dbReference type="RuleBase" id="RU361134"/>
    </source>
</evidence>
<evidence type="ECO:0000256" key="4">
    <source>
        <dbReference type="ARBA" id="ARBA00008061"/>
    </source>
</evidence>
<evidence type="ECO:0000256" key="10">
    <source>
        <dbReference type="ARBA" id="ARBA00023214"/>
    </source>
</evidence>
<dbReference type="SMART" id="SM00642">
    <property type="entry name" value="Aamy"/>
    <property type="match status" value="1"/>
</dbReference>
<keyword evidence="6" id="KW-0479">Metal-binding</keyword>
<keyword evidence="7 15" id="KW-0378">Hydrolase</keyword>
<dbReference type="Gene3D" id="2.60.40.1180">
    <property type="entry name" value="Golgi alpha-mannosidase II"/>
    <property type="match status" value="1"/>
</dbReference>
<dbReference type="SUPFAM" id="SSF51445">
    <property type="entry name" value="(Trans)glycosidases"/>
    <property type="match status" value="1"/>
</dbReference>
<dbReference type="EC" id="3.2.1.1" evidence="5 15"/>
<keyword evidence="10" id="KW-0868">Chloride</keyword>
<dbReference type="SMART" id="SM00632">
    <property type="entry name" value="Aamy_C"/>
    <property type="match status" value="1"/>
</dbReference>
<dbReference type="SUPFAM" id="SSF51011">
    <property type="entry name" value="Glycosyl hydrolase domain"/>
    <property type="match status" value="1"/>
</dbReference>
<reference evidence="18 19" key="1">
    <citation type="submission" date="2024-02" db="EMBL/GenBank/DDBJ databases">
        <authorList>
            <person name="Daric V."/>
            <person name="Darras S."/>
        </authorList>
    </citation>
    <scope>NUCLEOTIDE SEQUENCE [LARGE SCALE GENOMIC DNA]</scope>
</reference>
<evidence type="ECO:0000256" key="8">
    <source>
        <dbReference type="ARBA" id="ARBA00022837"/>
    </source>
</evidence>
<evidence type="ECO:0000256" key="6">
    <source>
        <dbReference type="ARBA" id="ARBA00022723"/>
    </source>
</evidence>
<comment type="similarity">
    <text evidence="4 14">Belongs to the glycosyl hydrolase 13 family.</text>
</comment>
<dbReference type="InterPro" id="IPR006048">
    <property type="entry name" value="A-amylase/branching_C"/>
</dbReference>
<keyword evidence="11 15" id="KW-0119">Carbohydrate metabolism</keyword>
<dbReference type="InterPro" id="IPR031319">
    <property type="entry name" value="A-amylase_C"/>
</dbReference>
<evidence type="ECO:0000256" key="3">
    <source>
        <dbReference type="ARBA" id="ARBA00001923"/>
    </source>
</evidence>
<feature type="chain" id="PRO_5047435288" description="Alpha-amylase" evidence="16">
    <location>
        <begin position="16"/>
        <end position="631"/>
    </location>
</feature>
<organism evidence="18 19">
    <name type="scientific">Clavelina lepadiformis</name>
    <name type="common">Light-bulb sea squirt</name>
    <name type="synonym">Ascidia lepadiformis</name>
    <dbReference type="NCBI Taxonomy" id="159417"/>
    <lineage>
        <taxon>Eukaryota</taxon>
        <taxon>Metazoa</taxon>
        <taxon>Chordata</taxon>
        <taxon>Tunicata</taxon>
        <taxon>Ascidiacea</taxon>
        <taxon>Aplousobranchia</taxon>
        <taxon>Clavelinidae</taxon>
        <taxon>Clavelina</taxon>
    </lineage>
</organism>
<dbReference type="InterPro" id="IPR006047">
    <property type="entry name" value="GH13_cat_dom"/>
</dbReference>
<accession>A0ABP0GBU2</accession>
<evidence type="ECO:0000256" key="16">
    <source>
        <dbReference type="SAM" id="SignalP"/>
    </source>
</evidence>
<feature type="disulfide bond" evidence="13">
    <location>
        <begin position="505"/>
        <end position="520"/>
    </location>
</feature>
<evidence type="ECO:0000256" key="5">
    <source>
        <dbReference type="ARBA" id="ARBA00012595"/>
    </source>
</evidence>